<feature type="compositionally biased region" description="Low complexity" evidence="6">
    <location>
        <begin position="1217"/>
        <end position="1244"/>
    </location>
</feature>
<evidence type="ECO:0000256" key="6">
    <source>
        <dbReference type="SAM" id="MobiDB-lite"/>
    </source>
</evidence>
<dbReference type="PROSITE" id="PS51192">
    <property type="entry name" value="HELICASE_ATP_BIND_1"/>
    <property type="match status" value="1"/>
</dbReference>
<feature type="region of interest" description="Disordered" evidence="6">
    <location>
        <begin position="1189"/>
        <end position="1257"/>
    </location>
</feature>
<feature type="region of interest" description="Disordered" evidence="6">
    <location>
        <begin position="1002"/>
        <end position="1175"/>
    </location>
</feature>
<feature type="compositionally biased region" description="Pro residues" evidence="6">
    <location>
        <begin position="1053"/>
        <end position="1068"/>
    </location>
</feature>
<comment type="catalytic activity">
    <reaction evidence="4">
        <text>Couples ATP hydrolysis with the unwinding of duplex DNA by translocating in the 3'-5' direction.</text>
        <dbReference type="EC" id="5.6.2.4"/>
    </reaction>
</comment>
<evidence type="ECO:0000256" key="5">
    <source>
        <dbReference type="ARBA" id="ARBA00034808"/>
    </source>
</evidence>
<dbReference type="Pfam" id="PF00271">
    <property type="entry name" value="Helicase_C"/>
    <property type="match status" value="1"/>
</dbReference>
<dbReference type="Proteomes" id="UP000320762">
    <property type="component" value="Unassembled WGS sequence"/>
</dbReference>
<dbReference type="SUPFAM" id="SSF52540">
    <property type="entry name" value="P-loop containing nucleoside triphosphate hydrolases"/>
    <property type="match status" value="1"/>
</dbReference>
<accession>A0A550BTZ6</accession>
<proteinExistence type="inferred from homology"/>
<evidence type="ECO:0000256" key="1">
    <source>
        <dbReference type="ARBA" id="ARBA00005446"/>
    </source>
</evidence>
<dbReference type="InterPro" id="IPR014001">
    <property type="entry name" value="Helicase_ATP-bd"/>
</dbReference>
<evidence type="ECO:0000259" key="7">
    <source>
        <dbReference type="PROSITE" id="PS51192"/>
    </source>
</evidence>
<keyword evidence="2" id="KW-0547">Nucleotide-binding</keyword>
<name>A0A550BTZ6_9AGAR</name>
<dbReference type="PANTHER" id="PTHR13710">
    <property type="entry name" value="DNA HELICASE RECQ FAMILY MEMBER"/>
    <property type="match status" value="1"/>
</dbReference>
<sequence length="1937" mass="213391">MSAVPLPDLQQLPSSTSPPPASSPLVPELAATALMRSFSIALNTKLMVIICGCCEHVVDLGKLASHFSRHPPFKCSPDAAERFNALTQELQALGVRRGLPDLTPSVVPRAPIAGLPQRAMYGCSACPFNHAQRHKEPSGTPPPPVTAQATSSFLSKDLMATPLMRSFSLVLNTKLMVLICGCEHVVDMGKLASHFSHHPADKHPDTGERFKTLMEELRSLGVREGLPDLAPSVVPYTPIAGLPRYSIYGCSACPFNRIQRHRVARHCEDACEHKPCYVIDCDVQRPQQHQGYIRIIKPPVNPAVAPLVSAMVQFQVDQTRKLRVEQQDQRLVSPLLVRTGWHRHVAGHDPSVLIAASRYPDKDEFPALVKLVIDYFDRATNLISYTDTLVLRMLNTPEPQRTGVNHEPLHRLQQHDSTLAAYVRPVVTILSILLRQATGTYEIPSSPHLTAAVNTLRHKLRSQQTVRPMDMHDVFFQLWHKEWQRDAAGQAVVDPTVAALTLLALKPDGSFMDAQDLTGVLAKITRAIRLTVLFQIHSQMAASGDRTAGYQLQQANAAAPFVEEARLSTFASLRSIQHYATAISYGSLNVPRIWWTDTKTWRALQYRGRNFTLDHLQQIVAKLQADVISSFEYLTDGIDTDLCYDDLIDDPRNRDNGYTPADPMRPALREKFEQVSSGLLASRQHGLVDPRTGEIDRMAARKFLARCAVLDRALMVALHMGSGGPARGTELTSMMFRNTAERLRNVYMFGNRPCVIRLYNKTTSVFQQDKVIPNSLDAVVGDIIFRKLLFLNPLMAYLAPYVWPEKADEMSKLYYNMLFVNFGTLFTTDDLSKAMGSVSEPICGWPVIVSAYRHIYIGFARKLIYQRDQEAEDAEEVDANQAGHSASMGRAHYGLSHQTFLGTDEDSMRAFTDNSDTHCAHVHLWAGGEGLPYHRCTTKHYAEKQQAAAAAAAAAAATAAPTIANVLELLSGGFGAIGGQIADVLSSQRALQARVESLEVRLAERPPKNSSRLSPPAAPPPAPAAAPAAVPFPSQADPAPPSRDLGVVFPVQAPSPHPASPAAQPPALFPSRPTTPLCSDPAQTLADEQPIAPLNFPTSPPRLGPPPDHDSPRTPSSSSSPAMAPPAEQVPVPVFLDPNLGLTSSEGDCSEDVRMRRSSDASMNNWSDASSDAYSPSPAVALARLNWRNPPRPRVRSDVSMSSIHSFPSSPPPAPDSPIHAFDTQSSPPAVSSPSSLAPSRSDSFIQTVGSQPSNAEPDIEPLAVGAWRPVLLLSVPASLKCMFDRPYADFASIPLEDAIRVIRDLLDRPTATWTCVEQRAAVIALLRLDSDIFVCLRTAAGKSLVAVIPSYYEKGITVIMIPLRALVADWKRRLDDMKVPYEWFPPGGKGTLTGSTKIVLVSVDVARGHYWASAIQHLQNLGCVIARIVVDEVHLALTHSFRESLQHVHQLRFAPCPLVLMSATMPPASIPWFTETFVARDPLVLRGLSIRKELAYERMCPFKATADLVAPIQRLQAELLVEPQDRYMIFVTSIAIGQDLAQLLGIELFHGLSDEPDRLMDDEAQKAIYTRWTSGALKGIVTTSALSAGNDYPHVRLVVHACTPYNALDYLQESGRGGRDGRPARSLIFPYRTMPRSTESEEIQAITGVHVMRKIVYELPDRDATDNERCIRHALGAFNDGVGKRCDQVRDCQLCSFCKQRPSSTSPSVETLYEDNHPPLQPLLPSTHMPNARTKTELGDLLVARFGDAHRASQAVTLEGLGTRANDITRYDNFLTFAGSACGHCLILALLKLTDNRQPSSMEHDPQMCPTISEDDKTEFFKIRGSVNYNRARKPGPCFTCHFPSMGRDTLHPKFVPRDEKHKHRNLVLPMLWAVRYASEDLYARAVSHLNLVGRKHHWNDPQGMAAWVGDHDATTYPVSGLALIDFVCKYFDIGL</sequence>
<evidence type="ECO:0000256" key="3">
    <source>
        <dbReference type="ARBA" id="ARBA00022840"/>
    </source>
</evidence>
<evidence type="ECO:0000259" key="8">
    <source>
        <dbReference type="PROSITE" id="PS51194"/>
    </source>
</evidence>
<dbReference type="GO" id="GO:0005524">
    <property type="term" value="F:ATP binding"/>
    <property type="evidence" value="ECO:0007669"/>
    <property type="project" value="UniProtKB-KW"/>
</dbReference>
<dbReference type="SMART" id="SM00490">
    <property type="entry name" value="HELICc"/>
    <property type="match status" value="1"/>
</dbReference>
<feature type="domain" description="Helicase ATP-binding" evidence="7">
    <location>
        <begin position="1324"/>
        <end position="1484"/>
    </location>
</feature>
<feature type="domain" description="Helicase C-terminal" evidence="8">
    <location>
        <begin position="1508"/>
        <end position="1668"/>
    </location>
</feature>
<dbReference type="PROSITE" id="PS51194">
    <property type="entry name" value="HELICASE_CTER"/>
    <property type="match status" value="1"/>
</dbReference>
<organism evidence="9 10">
    <name type="scientific">Schizophyllum amplum</name>
    <dbReference type="NCBI Taxonomy" id="97359"/>
    <lineage>
        <taxon>Eukaryota</taxon>
        <taxon>Fungi</taxon>
        <taxon>Dikarya</taxon>
        <taxon>Basidiomycota</taxon>
        <taxon>Agaricomycotina</taxon>
        <taxon>Agaricomycetes</taxon>
        <taxon>Agaricomycetidae</taxon>
        <taxon>Agaricales</taxon>
        <taxon>Schizophyllaceae</taxon>
        <taxon>Schizophyllum</taxon>
    </lineage>
</organism>
<protein>
    <recommendedName>
        <fullName evidence="5">DNA 3'-5' helicase</fullName>
        <ecNumber evidence="5">5.6.2.4</ecNumber>
    </recommendedName>
</protein>
<dbReference type="Pfam" id="PF00270">
    <property type="entry name" value="DEAD"/>
    <property type="match status" value="1"/>
</dbReference>
<feature type="compositionally biased region" description="Polar residues" evidence="6">
    <location>
        <begin position="1245"/>
        <end position="1255"/>
    </location>
</feature>
<dbReference type="EMBL" id="VDMD01000082">
    <property type="protein sequence ID" value="TRM56020.1"/>
    <property type="molecule type" value="Genomic_DNA"/>
</dbReference>
<evidence type="ECO:0000313" key="9">
    <source>
        <dbReference type="EMBL" id="TRM56020.1"/>
    </source>
</evidence>
<dbReference type="EC" id="5.6.2.4" evidence="5"/>
<dbReference type="InterPro" id="IPR001650">
    <property type="entry name" value="Helicase_C-like"/>
</dbReference>
<evidence type="ECO:0000256" key="2">
    <source>
        <dbReference type="ARBA" id="ARBA00022741"/>
    </source>
</evidence>
<feature type="compositionally biased region" description="Low complexity" evidence="6">
    <location>
        <begin position="1113"/>
        <end position="1127"/>
    </location>
</feature>
<evidence type="ECO:0000313" key="10">
    <source>
        <dbReference type="Proteomes" id="UP000320762"/>
    </source>
</evidence>
<evidence type="ECO:0000256" key="4">
    <source>
        <dbReference type="ARBA" id="ARBA00034617"/>
    </source>
</evidence>
<dbReference type="GO" id="GO:0043138">
    <property type="term" value="F:3'-5' DNA helicase activity"/>
    <property type="evidence" value="ECO:0007669"/>
    <property type="project" value="UniProtKB-EC"/>
</dbReference>
<dbReference type="Gene3D" id="3.40.50.300">
    <property type="entry name" value="P-loop containing nucleotide triphosphate hydrolases"/>
    <property type="match status" value="2"/>
</dbReference>
<dbReference type="SMART" id="SM00487">
    <property type="entry name" value="DEXDc"/>
    <property type="match status" value="1"/>
</dbReference>
<gene>
    <name evidence="9" type="ORF">BD626DRAFT_576182</name>
</gene>
<dbReference type="InterPro" id="IPR027417">
    <property type="entry name" value="P-loop_NTPase"/>
</dbReference>
<dbReference type="GO" id="GO:0003676">
    <property type="term" value="F:nucleic acid binding"/>
    <property type="evidence" value="ECO:0007669"/>
    <property type="project" value="InterPro"/>
</dbReference>
<feature type="region of interest" description="Disordered" evidence="6">
    <location>
        <begin position="1"/>
        <end position="24"/>
    </location>
</feature>
<reference evidence="9 10" key="1">
    <citation type="journal article" date="2019" name="New Phytol.">
        <title>Comparative genomics reveals unique wood-decay strategies and fruiting body development in the Schizophyllaceae.</title>
        <authorList>
            <person name="Almasi E."/>
            <person name="Sahu N."/>
            <person name="Krizsan K."/>
            <person name="Balint B."/>
            <person name="Kovacs G.M."/>
            <person name="Kiss B."/>
            <person name="Cseklye J."/>
            <person name="Drula E."/>
            <person name="Henrissat B."/>
            <person name="Nagy I."/>
            <person name="Chovatia M."/>
            <person name="Adam C."/>
            <person name="LaButti K."/>
            <person name="Lipzen A."/>
            <person name="Riley R."/>
            <person name="Grigoriev I.V."/>
            <person name="Nagy L.G."/>
        </authorList>
    </citation>
    <scope>NUCLEOTIDE SEQUENCE [LARGE SCALE GENOMIC DNA]</scope>
    <source>
        <strain evidence="9 10">NL-1724</strain>
    </source>
</reference>
<comment type="caution">
    <text evidence="9">The sequence shown here is derived from an EMBL/GenBank/DDBJ whole genome shotgun (WGS) entry which is preliminary data.</text>
</comment>
<dbReference type="PANTHER" id="PTHR13710:SF145">
    <property type="entry name" value="ATP-DEPENDENT DNA HELICASE"/>
    <property type="match status" value="1"/>
</dbReference>
<keyword evidence="10" id="KW-1185">Reference proteome</keyword>
<dbReference type="OrthoDB" id="3151137at2759"/>
<comment type="similarity">
    <text evidence="1">Belongs to the helicase family. RecQ subfamily.</text>
</comment>
<feature type="compositionally biased region" description="Low complexity" evidence="6">
    <location>
        <begin position="1"/>
        <end position="15"/>
    </location>
</feature>
<dbReference type="InterPro" id="IPR011545">
    <property type="entry name" value="DEAD/DEAH_box_helicase_dom"/>
</dbReference>
<dbReference type="GO" id="GO:0005694">
    <property type="term" value="C:chromosome"/>
    <property type="evidence" value="ECO:0007669"/>
    <property type="project" value="TreeGrafter"/>
</dbReference>
<dbReference type="GO" id="GO:0005634">
    <property type="term" value="C:nucleus"/>
    <property type="evidence" value="ECO:0007669"/>
    <property type="project" value="TreeGrafter"/>
</dbReference>
<dbReference type="STRING" id="97359.A0A550BTZ6"/>
<keyword evidence="3" id="KW-0067">ATP-binding</keyword>